<dbReference type="InParanoid" id="G0PLU0"/>
<dbReference type="Gene3D" id="3.20.20.80">
    <property type="entry name" value="Glycosidases"/>
    <property type="match status" value="1"/>
</dbReference>
<dbReference type="InterPro" id="IPR001223">
    <property type="entry name" value="Glyco_hydro18_cat"/>
</dbReference>
<feature type="domain" description="GH18" evidence="2">
    <location>
        <begin position="31"/>
        <end position="381"/>
    </location>
</feature>
<proteinExistence type="predicted"/>
<feature type="transmembrane region" description="Helical" evidence="1">
    <location>
        <begin position="21"/>
        <end position="40"/>
    </location>
</feature>
<keyword evidence="1" id="KW-1133">Transmembrane helix</keyword>
<sequence length="396" mass="45981">MSCYTPLLSGIQEKSRSTVTICNVLLTLFGFFLLFFWFSIVMGKETSERLDFVPILQPSEDMIAYNALEKLRLTAIKESEELKRNENQSDEVVITTTEEPKTERIKVMFSIGGMFNSEHFSKLVGNFKKRENFTTSIATFLEEYQFDGVDVFWKWPETKDKAHYIFFLRELRQKLQNLQNPGLLSIVTPSVGFELMDGFHLNGILKHVDFINVETDKMNGKHGQFTGAPSPLFSEIGEYKEFNVDWTMRHVACTTGRPNQINMGVPFYGRYWKGVQESVEKGDEMWRTVETTGKSGVVFWRNLESEGFKKDESTWHEESKTPYIWDSKDRLFLGYENEKSLKEKMQYTIEHNLGGLTIWTLEMDDDVNSLLEAVTENVECRGEEVNKNDVLYKCEN</sequence>
<dbReference type="EMBL" id="GL381191">
    <property type="protein sequence ID" value="EGT35851.1"/>
    <property type="molecule type" value="Genomic_DNA"/>
</dbReference>
<dbReference type="GO" id="GO:0005975">
    <property type="term" value="P:carbohydrate metabolic process"/>
    <property type="evidence" value="ECO:0007669"/>
    <property type="project" value="InterPro"/>
</dbReference>
<keyword evidence="4" id="KW-1185">Reference proteome</keyword>
<evidence type="ECO:0000259" key="2">
    <source>
        <dbReference type="PROSITE" id="PS51910"/>
    </source>
</evidence>
<dbReference type="HOGENOM" id="CLU_002833_0_1_1"/>
<keyword evidence="1" id="KW-0812">Transmembrane</keyword>
<dbReference type="PANTHER" id="PTHR46073">
    <property type="entry name" value="CHITINASE"/>
    <property type="match status" value="1"/>
</dbReference>
<dbReference type="STRING" id="135651.G0PLU0"/>
<dbReference type="AlphaFoldDB" id="G0PLU0"/>
<organism evidence="4">
    <name type="scientific">Caenorhabditis brenneri</name>
    <name type="common">Nematode worm</name>
    <dbReference type="NCBI Taxonomy" id="135651"/>
    <lineage>
        <taxon>Eukaryota</taxon>
        <taxon>Metazoa</taxon>
        <taxon>Ecdysozoa</taxon>
        <taxon>Nematoda</taxon>
        <taxon>Chromadorea</taxon>
        <taxon>Rhabditida</taxon>
        <taxon>Rhabditina</taxon>
        <taxon>Rhabditomorpha</taxon>
        <taxon>Rhabditoidea</taxon>
        <taxon>Rhabditidae</taxon>
        <taxon>Peloderinae</taxon>
        <taxon>Caenorhabditis</taxon>
    </lineage>
</organism>
<dbReference type="GO" id="GO:0008061">
    <property type="term" value="F:chitin binding"/>
    <property type="evidence" value="ECO:0007669"/>
    <property type="project" value="InterPro"/>
</dbReference>
<dbReference type="Gene3D" id="3.10.50.10">
    <property type="match status" value="1"/>
</dbReference>
<dbReference type="InterPro" id="IPR017853">
    <property type="entry name" value="GH"/>
</dbReference>
<accession>G0PLU0</accession>
<dbReference type="SMART" id="SM00636">
    <property type="entry name" value="Glyco_18"/>
    <property type="match status" value="1"/>
</dbReference>
<evidence type="ECO:0000313" key="3">
    <source>
        <dbReference type="EMBL" id="EGT35851.1"/>
    </source>
</evidence>
<name>G0PLU0_CAEBE</name>
<protein>
    <recommendedName>
        <fullName evidence="2">GH18 domain-containing protein</fullName>
    </recommendedName>
</protein>
<dbReference type="OrthoDB" id="10063355at2759"/>
<dbReference type="InterPro" id="IPR029070">
    <property type="entry name" value="Chitinase_insertion_sf"/>
</dbReference>
<evidence type="ECO:0000313" key="4">
    <source>
        <dbReference type="Proteomes" id="UP000008068"/>
    </source>
</evidence>
<dbReference type="SUPFAM" id="SSF54556">
    <property type="entry name" value="Chitinase insertion domain"/>
    <property type="match status" value="1"/>
</dbReference>
<evidence type="ECO:0000256" key="1">
    <source>
        <dbReference type="SAM" id="Phobius"/>
    </source>
</evidence>
<dbReference type="Pfam" id="PF00704">
    <property type="entry name" value="Glyco_hydro_18"/>
    <property type="match status" value="1"/>
</dbReference>
<gene>
    <name evidence="3" type="ORF">CAEBREN_15953</name>
</gene>
<dbReference type="Proteomes" id="UP000008068">
    <property type="component" value="Unassembled WGS sequence"/>
</dbReference>
<reference evidence="4" key="1">
    <citation type="submission" date="2011-07" db="EMBL/GenBank/DDBJ databases">
        <authorList>
            <consortium name="Caenorhabditis brenneri Sequencing and Analysis Consortium"/>
            <person name="Wilson R.K."/>
        </authorList>
    </citation>
    <scope>NUCLEOTIDE SEQUENCE [LARGE SCALE GENOMIC DNA]</scope>
    <source>
        <strain evidence="4">PB2801</strain>
    </source>
</reference>
<dbReference type="eggNOG" id="KOG2806">
    <property type="taxonomic scope" value="Eukaryota"/>
</dbReference>
<dbReference type="PANTHER" id="PTHR46073:SF1">
    <property type="entry name" value="GH18 DOMAIN-CONTAINING PROTEIN-RELATED"/>
    <property type="match status" value="1"/>
</dbReference>
<dbReference type="OMA" id="INGAWAP"/>
<dbReference type="PROSITE" id="PS51910">
    <property type="entry name" value="GH18_2"/>
    <property type="match status" value="1"/>
</dbReference>
<dbReference type="SUPFAM" id="SSF51445">
    <property type="entry name" value="(Trans)glycosidases"/>
    <property type="match status" value="1"/>
</dbReference>
<dbReference type="InterPro" id="IPR011583">
    <property type="entry name" value="Chitinase_II/V-like_cat"/>
</dbReference>
<keyword evidence="1" id="KW-0472">Membrane</keyword>